<dbReference type="InterPro" id="IPR029787">
    <property type="entry name" value="Nucleotide_cyclase"/>
</dbReference>
<dbReference type="Proteomes" id="UP001368500">
    <property type="component" value="Unassembled WGS sequence"/>
</dbReference>
<keyword evidence="4" id="KW-0548">Nucleotidyltransferase</keyword>
<dbReference type="PROSITE" id="PS50887">
    <property type="entry name" value="GGDEF"/>
    <property type="match status" value="1"/>
</dbReference>
<keyword evidence="2" id="KW-1133">Transmembrane helix</keyword>
<dbReference type="InterPro" id="IPR043128">
    <property type="entry name" value="Rev_trsase/Diguanyl_cyclase"/>
</dbReference>
<dbReference type="CDD" id="cd01949">
    <property type="entry name" value="GGDEF"/>
    <property type="match status" value="1"/>
</dbReference>
<protein>
    <submittedName>
        <fullName evidence="4">Diguanylate cyclase</fullName>
        <ecNumber evidence="4">2.7.7.65</ecNumber>
    </submittedName>
</protein>
<dbReference type="RefSeq" id="WP_341376119.1">
    <property type="nucleotide sequence ID" value="NZ_JBBUTF010000022.1"/>
</dbReference>
<feature type="domain" description="GGDEF" evidence="3">
    <location>
        <begin position="515"/>
        <end position="649"/>
    </location>
</feature>
<dbReference type="InterPro" id="IPR000160">
    <property type="entry name" value="GGDEF_dom"/>
</dbReference>
<accession>A0ABU9BGZ6</accession>
<proteinExistence type="predicted"/>
<dbReference type="Pfam" id="PF00990">
    <property type="entry name" value="GGDEF"/>
    <property type="match status" value="1"/>
</dbReference>
<keyword evidence="5" id="KW-1185">Reference proteome</keyword>
<feature type="region of interest" description="Disordered" evidence="1">
    <location>
        <begin position="1"/>
        <end position="32"/>
    </location>
</feature>
<keyword evidence="2" id="KW-0812">Transmembrane</keyword>
<evidence type="ECO:0000256" key="1">
    <source>
        <dbReference type="SAM" id="MobiDB-lite"/>
    </source>
</evidence>
<feature type="transmembrane region" description="Helical" evidence="2">
    <location>
        <begin position="380"/>
        <end position="401"/>
    </location>
</feature>
<feature type="compositionally biased region" description="Low complexity" evidence="1">
    <location>
        <begin position="15"/>
        <end position="32"/>
    </location>
</feature>
<dbReference type="EMBL" id="JBBUTF010000022">
    <property type="protein sequence ID" value="MEK8028334.1"/>
    <property type="molecule type" value="Genomic_DNA"/>
</dbReference>
<dbReference type="EC" id="2.7.7.65" evidence="4"/>
<sequence length="681" mass="72521">MPDTAPCPSPRPARCRAGAAVSPRGARPAGAAGARRLPWPALLLLWALALQLAGAAGAADAAGVAAGVAAGTSGATTTRATTAALPPVTVRIEDTGLDDPPLRLRPGQQSVDAWPAVRMLSDPAHRWNLNEVRARAALLQEPTGPLRNLGPRPDTVWLHLPLVVDSNDPDWVLHIDYPALQEVEVFHLRDGQLLDWQLLGAQVPHARRPLGGRTPAMPLDLRTGHDEQLWLRVRTDTAMVLPITLMRPDHLLHLELQVQLVEGLLAGIALALVVYSLVQALALRSTLFLLYAVSVISSGLFSFNHFGLAGQYLWPQPGPLTLLASPALVLLAVASASGFVSQALEVRRHDPRLLRPMQLVGLIALAFSLMALAGLLPYRLVQLAASVLGPALMLLAVPAAWRTGRRGQVMGWYMLAGWGAYMVGVLGLAGLVRGLLPANELTQHLCQVGWLIEMVAWLRVLGLHVDAVRHQAEQAELGRRTMESLAHTDPLTGLPNRRGLQAAMAPALALATPGRALALYLIDLDGFKPVNDRWGHETGDELLCLVAQRLREQVRLSDVVARIGGDEFVIVAGGIGGDPEACVLGRKLLAAFERPFSVAGGQDCCVGLTIGYALAPHDGHEAGELLRRADAAMYAGKQAGRHCLRRGAMGSAAAREPAFGMEGRPAPSELPVPVPAATPLP</sequence>
<keyword evidence="4" id="KW-0808">Transferase</keyword>
<dbReference type="Pfam" id="PF07696">
    <property type="entry name" value="7TMR-DISMED2"/>
    <property type="match status" value="1"/>
</dbReference>
<dbReference type="PANTHER" id="PTHR46663:SF4">
    <property type="entry name" value="DIGUANYLATE CYCLASE DGCT-RELATED"/>
    <property type="match status" value="1"/>
</dbReference>
<feature type="compositionally biased region" description="Pro residues" evidence="1">
    <location>
        <begin position="668"/>
        <end position="681"/>
    </location>
</feature>
<comment type="caution">
    <text evidence="4">The sequence shown here is derived from an EMBL/GenBank/DDBJ whole genome shotgun (WGS) entry which is preliminary data.</text>
</comment>
<dbReference type="GO" id="GO:0052621">
    <property type="term" value="F:diguanylate cyclase activity"/>
    <property type="evidence" value="ECO:0007669"/>
    <property type="project" value="UniProtKB-EC"/>
</dbReference>
<evidence type="ECO:0000313" key="5">
    <source>
        <dbReference type="Proteomes" id="UP001368500"/>
    </source>
</evidence>
<dbReference type="Pfam" id="PF07695">
    <property type="entry name" value="7TMR-DISM_7TM"/>
    <property type="match status" value="1"/>
</dbReference>
<gene>
    <name evidence="4" type="ORF">AACH11_20430</name>
</gene>
<dbReference type="Gene3D" id="2.60.40.2380">
    <property type="match status" value="1"/>
</dbReference>
<evidence type="ECO:0000256" key="2">
    <source>
        <dbReference type="SAM" id="Phobius"/>
    </source>
</evidence>
<keyword evidence="2" id="KW-0472">Membrane</keyword>
<dbReference type="InterPro" id="IPR011622">
    <property type="entry name" value="7TMR_DISM_rcpt_extracell_dom2"/>
</dbReference>
<dbReference type="SMART" id="SM00267">
    <property type="entry name" value="GGDEF"/>
    <property type="match status" value="1"/>
</dbReference>
<feature type="transmembrane region" description="Helical" evidence="2">
    <location>
        <begin position="289"/>
        <end position="314"/>
    </location>
</feature>
<feature type="transmembrane region" description="Helical" evidence="2">
    <location>
        <begin position="263"/>
        <end position="282"/>
    </location>
</feature>
<dbReference type="PANTHER" id="PTHR46663">
    <property type="entry name" value="DIGUANYLATE CYCLASE DGCT-RELATED"/>
    <property type="match status" value="1"/>
</dbReference>
<name>A0ABU9BGZ6_9BURK</name>
<dbReference type="InterPro" id="IPR052163">
    <property type="entry name" value="DGC-Regulatory_Protein"/>
</dbReference>
<reference evidence="4 5" key="1">
    <citation type="submission" date="2024-04" db="EMBL/GenBank/DDBJ databases">
        <title>Novel species of the genus Ideonella isolated from streams.</title>
        <authorList>
            <person name="Lu H."/>
        </authorList>
    </citation>
    <scope>NUCLEOTIDE SEQUENCE [LARGE SCALE GENOMIC DNA]</scope>
    <source>
        <strain evidence="4 5">BYS139W</strain>
    </source>
</reference>
<organism evidence="4 5">
    <name type="scientific">Pseudaquabacterium rugosum</name>
    <dbReference type="NCBI Taxonomy" id="2984194"/>
    <lineage>
        <taxon>Bacteria</taxon>
        <taxon>Pseudomonadati</taxon>
        <taxon>Pseudomonadota</taxon>
        <taxon>Betaproteobacteria</taxon>
        <taxon>Burkholderiales</taxon>
        <taxon>Sphaerotilaceae</taxon>
        <taxon>Pseudaquabacterium</taxon>
    </lineage>
</organism>
<feature type="compositionally biased region" description="Pro residues" evidence="1">
    <location>
        <begin position="1"/>
        <end position="11"/>
    </location>
</feature>
<dbReference type="Gene3D" id="3.30.70.270">
    <property type="match status" value="1"/>
</dbReference>
<evidence type="ECO:0000313" key="4">
    <source>
        <dbReference type="EMBL" id="MEK8028334.1"/>
    </source>
</evidence>
<evidence type="ECO:0000259" key="3">
    <source>
        <dbReference type="PROSITE" id="PS50887"/>
    </source>
</evidence>
<dbReference type="InterPro" id="IPR011623">
    <property type="entry name" value="7TMR_DISM_rcpt_extracell_dom1"/>
</dbReference>
<feature type="region of interest" description="Disordered" evidence="1">
    <location>
        <begin position="658"/>
        <end position="681"/>
    </location>
</feature>
<feature type="transmembrane region" description="Helical" evidence="2">
    <location>
        <begin position="413"/>
        <end position="436"/>
    </location>
</feature>
<feature type="transmembrane region" description="Helical" evidence="2">
    <location>
        <begin position="320"/>
        <end position="341"/>
    </location>
</feature>
<feature type="transmembrane region" description="Helical" evidence="2">
    <location>
        <begin position="353"/>
        <end position="374"/>
    </location>
</feature>
<dbReference type="NCBIfam" id="TIGR00254">
    <property type="entry name" value="GGDEF"/>
    <property type="match status" value="1"/>
</dbReference>
<dbReference type="SUPFAM" id="SSF55073">
    <property type="entry name" value="Nucleotide cyclase"/>
    <property type="match status" value="1"/>
</dbReference>